<comment type="caution">
    <text evidence="1">The sequence shown here is derived from an EMBL/GenBank/DDBJ whole genome shotgun (WGS) entry which is preliminary data.</text>
</comment>
<dbReference type="Proteomes" id="UP000688947">
    <property type="component" value="Unassembled WGS sequence"/>
</dbReference>
<dbReference type="AlphaFoldDB" id="A0A8T1UQH6"/>
<sequence length="147" mass="16508">MCLLDAVAWMAASGCTRQDHFSQCLCQTLRCLRLPARTAAKSEKYPGRQAVLEWFSLSSRKAPYCGVLARCHWQACSFLLNMLVHETEEHSHKPPEQPARCRNALQQFLQQNLANASCISSRGFTTFGTSMPIVSMWRAIDSTVKIA</sequence>
<evidence type="ECO:0000313" key="1">
    <source>
        <dbReference type="EMBL" id="KAG6966494.1"/>
    </source>
</evidence>
<organism evidence="1 2">
    <name type="scientific">Phytophthora cactorum</name>
    <dbReference type="NCBI Taxonomy" id="29920"/>
    <lineage>
        <taxon>Eukaryota</taxon>
        <taxon>Sar</taxon>
        <taxon>Stramenopiles</taxon>
        <taxon>Oomycota</taxon>
        <taxon>Peronosporomycetes</taxon>
        <taxon>Peronosporales</taxon>
        <taxon>Peronosporaceae</taxon>
        <taxon>Phytophthora</taxon>
    </lineage>
</organism>
<proteinExistence type="predicted"/>
<accession>A0A8T1UQH6</accession>
<reference evidence="1" key="1">
    <citation type="submission" date="2021-01" db="EMBL/GenBank/DDBJ databases">
        <title>Phytophthora aleatoria, a newly-described species from Pinus radiata is distinct from Phytophthora cactorum isolates based on comparative genomics.</title>
        <authorList>
            <person name="Mcdougal R."/>
            <person name="Panda P."/>
            <person name="Williams N."/>
            <person name="Studholme D.J."/>
        </authorList>
    </citation>
    <scope>NUCLEOTIDE SEQUENCE</scope>
    <source>
        <strain evidence="1">NZFS 3830</strain>
    </source>
</reference>
<dbReference type="EMBL" id="JAENGZ010000171">
    <property type="protein sequence ID" value="KAG6966494.1"/>
    <property type="molecule type" value="Genomic_DNA"/>
</dbReference>
<evidence type="ECO:0000313" key="2">
    <source>
        <dbReference type="Proteomes" id="UP000688947"/>
    </source>
</evidence>
<gene>
    <name evidence="1" type="ORF">JG687_00004806</name>
</gene>
<name>A0A8T1UQH6_9STRA</name>
<protein>
    <submittedName>
        <fullName evidence="1">Uncharacterized protein</fullName>
    </submittedName>
</protein>